<proteinExistence type="predicted"/>
<name>B1N6Q9_9BACT</name>
<evidence type="ECO:0000313" key="2">
    <source>
        <dbReference type="EMBL" id="ABM53605.1"/>
    </source>
</evidence>
<dbReference type="InterPro" id="IPR000792">
    <property type="entry name" value="Tscrpt_reg_LuxR_C"/>
</dbReference>
<dbReference type="InterPro" id="IPR016032">
    <property type="entry name" value="Sig_transdc_resp-reg_C-effctor"/>
</dbReference>
<dbReference type="SMART" id="SM00421">
    <property type="entry name" value="HTH_LUXR"/>
    <property type="match status" value="1"/>
</dbReference>
<dbReference type="EMBL" id="EF157672">
    <property type="protein sequence ID" value="ABM53605.1"/>
    <property type="molecule type" value="Genomic_DNA"/>
</dbReference>
<dbReference type="GO" id="GO:0006355">
    <property type="term" value="P:regulation of DNA-templated transcription"/>
    <property type="evidence" value="ECO:0007669"/>
    <property type="project" value="InterPro"/>
</dbReference>
<dbReference type="SUPFAM" id="SSF46894">
    <property type="entry name" value="C-terminal effector domain of the bipartite response regulators"/>
    <property type="match status" value="1"/>
</dbReference>
<feature type="domain" description="HTH luxR-type" evidence="1">
    <location>
        <begin position="164"/>
        <end position="216"/>
    </location>
</feature>
<sequence length="241" mass="26681">MVTIVSSPSLQIFVTKRGMKNVLILFRQAYARDLAPAVIGSFDSVRVEGIVGTTSEAIEILNSGAIDLIVMGPGFIESAQILANAHPGLVRPVFIVLHRGDDASVRLRAQLQEIKHVVSLASGLNDAMESIHTVLHENERTRCRIIDDLPDRCDRRVMIQVNDDADCEIVRLVATGFADRDIAEVVHMSHQTIRNRISRILGETGARNRTHLACLYFERVHEGLVPFETLDGPYRPVVTGL</sequence>
<protein>
    <submittedName>
        <fullName evidence="2">Putative response regulator LuxR family</fullName>
    </submittedName>
</protein>
<accession>B1N6Q9</accession>
<evidence type="ECO:0000259" key="1">
    <source>
        <dbReference type="SMART" id="SM00421"/>
    </source>
</evidence>
<dbReference type="AlphaFoldDB" id="B1N6Q9"/>
<dbReference type="Gene3D" id="3.40.50.2300">
    <property type="match status" value="1"/>
</dbReference>
<dbReference type="GO" id="GO:0003677">
    <property type="term" value="F:DNA binding"/>
    <property type="evidence" value="ECO:0007669"/>
    <property type="project" value="InterPro"/>
</dbReference>
<reference evidence="2" key="1">
    <citation type="journal article" date="2008" name="FEMS Microbiol. Ecol.">
        <title>Metagenomic analysis of a freshwater toxic cyanobacteria bloom.</title>
        <authorList>
            <person name="Pope P.B."/>
            <person name="Patel B.K."/>
        </authorList>
    </citation>
    <scope>NUCLEOTIDE SEQUENCE</scope>
</reference>
<organism evidence="2">
    <name type="scientific">uncultured bacterium CBNPD1 BAC clone 2089</name>
    <dbReference type="NCBI Taxonomy" id="417311"/>
    <lineage>
        <taxon>Bacteria</taxon>
        <taxon>environmental samples</taxon>
    </lineage>
</organism>